<evidence type="ECO:0000256" key="1">
    <source>
        <dbReference type="SAM" id="SignalP"/>
    </source>
</evidence>
<sequence>MGLKMIIIILSILSCNLCRINAMAIPGGVLVASEIHAEPFEVILFEPGLRQPKESENREDGVTKSPLLQRSERMARSVLEKSSEDLDDDLETAAGTNVLRPLFVYRQQMAYRERSRKNGRRAAPTY</sequence>
<keyword evidence="3" id="KW-1185">Reference proteome</keyword>
<gene>
    <name evidence="2" type="primary">PC1_1686</name>
    <name evidence="4" type="synonym">LOC105272659</name>
    <name evidence="2" type="ORF">g.11148</name>
</gene>
<dbReference type="Proteomes" id="UP000694866">
    <property type="component" value="Unplaced"/>
</dbReference>
<keyword evidence="1" id="KW-0732">Signal</keyword>
<dbReference type="GeneID" id="105272659"/>
<reference evidence="4" key="2">
    <citation type="submission" date="2025-04" db="UniProtKB">
        <authorList>
            <consortium name="RefSeq"/>
        </authorList>
    </citation>
    <scope>IDENTIFICATION</scope>
    <source>
        <strain evidence="4">USDA-PBARC FA_bdor</strain>
        <tissue evidence="4">Whole organism</tissue>
    </source>
</reference>
<feature type="chain" id="PRO_5044541612" evidence="1">
    <location>
        <begin position="23"/>
        <end position="126"/>
    </location>
</feature>
<dbReference type="PROSITE" id="PS51257">
    <property type="entry name" value="PROKAR_LIPOPROTEIN"/>
    <property type="match status" value="1"/>
</dbReference>
<dbReference type="OrthoDB" id="7700090at2759"/>
<reference evidence="2" key="1">
    <citation type="submission" date="2015-01" db="EMBL/GenBank/DDBJ databases">
        <title>Transcriptome Assembly of Fopius arisanus.</title>
        <authorList>
            <person name="Geib S."/>
        </authorList>
    </citation>
    <scope>NUCLEOTIDE SEQUENCE</scope>
</reference>
<protein>
    <submittedName>
        <fullName evidence="2">PC1_1686 protein</fullName>
    </submittedName>
</protein>
<accession>A0A9R1TQE7</accession>
<name>A0A0C9R686_9HYME</name>
<organism evidence="2">
    <name type="scientific">Fopius arisanus</name>
    <dbReference type="NCBI Taxonomy" id="64838"/>
    <lineage>
        <taxon>Eukaryota</taxon>
        <taxon>Metazoa</taxon>
        <taxon>Ecdysozoa</taxon>
        <taxon>Arthropoda</taxon>
        <taxon>Hexapoda</taxon>
        <taxon>Insecta</taxon>
        <taxon>Pterygota</taxon>
        <taxon>Neoptera</taxon>
        <taxon>Endopterygota</taxon>
        <taxon>Hymenoptera</taxon>
        <taxon>Apocrita</taxon>
        <taxon>Ichneumonoidea</taxon>
        <taxon>Braconidae</taxon>
        <taxon>Opiinae</taxon>
        <taxon>Fopius</taxon>
    </lineage>
</organism>
<evidence type="ECO:0000313" key="2">
    <source>
        <dbReference type="EMBL" id="JAG73277.1"/>
    </source>
</evidence>
<proteinExistence type="predicted"/>
<feature type="signal peptide" evidence="1">
    <location>
        <begin position="1"/>
        <end position="22"/>
    </location>
</feature>
<dbReference type="EMBL" id="GBYB01003510">
    <property type="protein sequence ID" value="JAG73277.1"/>
    <property type="molecule type" value="Transcribed_RNA"/>
</dbReference>
<accession>A0A0C9R686</accession>
<evidence type="ECO:0000313" key="3">
    <source>
        <dbReference type="Proteomes" id="UP000694866"/>
    </source>
</evidence>
<dbReference type="KEGG" id="fas:105272659"/>
<dbReference type="AlphaFoldDB" id="A0A0C9R686"/>
<evidence type="ECO:0000313" key="4">
    <source>
        <dbReference type="RefSeq" id="XP_011313168.1"/>
    </source>
</evidence>
<dbReference type="RefSeq" id="XP_011313168.1">
    <property type="nucleotide sequence ID" value="XM_011314866.1"/>
</dbReference>